<protein>
    <submittedName>
        <fullName evidence="1">Uncharacterized protein</fullName>
    </submittedName>
</protein>
<dbReference type="EMBL" id="BPLR01007575">
    <property type="protein sequence ID" value="GIY18101.1"/>
    <property type="molecule type" value="Genomic_DNA"/>
</dbReference>
<dbReference type="Proteomes" id="UP001054945">
    <property type="component" value="Unassembled WGS sequence"/>
</dbReference>
<dbReference type="AlphaFoldDB" id="A0AAV4RCQ4"/>
<organism evidence="1 2">
    <name type="scientific">Caerostris extrusa</name>
    <name type="common">Bark spider</name>
    <name type="synonym">Caerostris bankana</name>
    <dbReference type="NCBI Taxonomy" id="172846"/>
    <lineage>
        <taxon>Eukaryota</taxon>
        <taxon>Metazoa</taxon>
        <taxon>Ecdysozoa</taxon>
        <taxon>Arthropoda</taxon>
        <taxon>Chelicerata</taxon>
        <taxon>Arachnida</taxon>
        <taxon>Araneae</taxon>
        <taxon>Araneomorphae</taxon>
        <taxon>Entelegynae</taxon>
        <taxon>Araneoidea</taxon>
        <taxon>Araneidae</taxon>
        <taxon>Caerostris</taxon>
    </lineage>
</organism>
<comment type="caution">
    <text evidence="1">The sequence shown here is derived from an EMBL/GenBank/DDBJ whole genome shotgun (WGS) entry which is preliminary data.</text>
</comment>
<evidence type="ECO:0000313" key="2">
    <source>
        <dbReference type="Proteomes" id="UP001054945"/>
    </source>
</evidence>
<keyword evidence="2" id="KW-1185">Reference proteome</keyword>
<accession>A0AAV4RCQ4</accession>
<gene>
    <name evidence="1" type="ORF">CEXT_598431</name>
</gene>
<name>A0AAV4RCQ4_CAEEX</name>
<reference evidence="1 2" key="1">
    <citation type="submission" date="2021-06" db="EMBL/GenBank/DDBJ databases">
        <title>Caerostris extrusa draft genome.</title>
        <authorList>
            <person name="Kono N."/>
            <person name="Arakawa K."/>
        </authorList>
    </citation>
    <scope>NUCLEOTIDE SEQUENCE [LARGE SCALE GENOMIC DNA]</scope>
</reference>
<evidence type="ECO:0000313" key="1">
    <source>
        <dbReference type="EMBL" id="GIY18101.1"/>
    </source>
</evidence>
<sequence>MDPASISGDPCDNVVEDASVTWSFPPQVRPESRMDPAPISEEILCDNVVEDVSVTWSFPPPGICPEIGAGSIRDSGQTGAEQEKGKITIPASGMETLKDSVPLAKSFLSLGTKNRDDDVLLLRHQQLQLRIQWIAFEFLESVFNWTSHFAFFLS</sequence>
<proteinExistence type="predicted"/>